<dbReference type="InterPro" id="IPR043129">
    <property type="entry name" value="ATPase_NBD"/>
</dbReference>
<dbReference type="PANTHER" id="PTHR11365">
    <property type="entry name" value="5-OXOPROLINASE RELATED"/>
    <property type="match status" value="1"/>
</dbReference>
<dbReference type="PANTHER" id="PTHR11365:SF10">
    <property type="entry name" value="HYDANTOINASE_OXOPROLINASE"/>
    <property type="match status" value="1"/>
</dbReference>
<evidence type="ECO:0000259" key="2">
    <source>
        <dbReference type="Pfam" id="PF05378"/>
    </source>
</evidence>
<dbReference type="InterPro" id="IPR002821">
    <property type="entry name" value="Hydantoinase_A"/>
</dbReference>
<protein>
    <submittedName>
        <fullName evidence="3">ROK family protein</fullName>
    </submittedName>
</protein>
<dbReference type="Gene3D" id="3.30.420.40">
    <property type="match status" value="1"/>
</dbReference>
<keyword evidence="4" id="KW-1185">Reference proteome</keyword>
<feature type="domain" description="Hydantoinase/oxoprolinase N-terminal" evidence="2">
    <location>
        <begin position="16"/>
        <end position="185"/>
    </location>
</feature>
<dbReference type="RefSeq" id="WP_379259972.1">
    <property type="nucleotide sequence ID" value="NZ_JBHUMJ010000002.1"/>
</dbReference>
<evidence type="ECO:0000259" key="1">
    <source>
        <dbReference type="Pfam" id="PF01968"/>
    </source>
</evidence>
<dbReference type="InterPro" id="IPR045079">
    <property type="entry name" value="Oxoprolinase-like"/>
</dbReference>
<organism evidence="3 4">
    <name type="scientific">Paenibacillus shunpengii</name>
    <dbReference type="NCBI Taxonomy" id="2054424"/>
    <lineage>
        <taxon>Bacteria</taxon>
        <taxon>Bacillati</taxon>
        <taxon>Bacillota</taxon>
        <taxon>Bacilli</taxon>
        <taxon>Bacillales</taxon>
        <taxon>Paenibacillaceae</taxon>
        <taxon>Paenibacillus</taxon>
    </lineage>
</organism>
<evidence type="ECO:0000313" key="4">
    <source>
        <dbReference type="Proteomes" id="UP001597540"/>
    </source>
</evidence>
<dbReference type="Pfam" id="PF01968">
    <property type="entry name" value="Hydantoinase_A"/>
    <property type="match status" value="1"/>
</dbReference>
<sequence length="533" mass="56647">MNLKREVQLTGAELYRIGIDVGGTNTDAALLDSRLNTIHTVKVHTTKDVNEGIVEAVRKLLEESTVNPAFIKYAMLGTTHCTNAIVERKNLGKVGLIRIGAPAATTIPPLTGWDETLASVIGNHAYMARGGYEYDGRTIVDMDEEEIRNLCERMKGEVASVAICGIFSPVNTSQEKRAAEIVREVLGEDMVVTLSHEIGSIGLLERENASILNGALLGVISGVVQGFEAALESFGIQAGVYICQNDGTLMRSDYALRYPILTIACGPTNSIRGAAHLSGLSDALVVDIGGTTTDIGVLSQGFPRQSSAAVTLGGVRTNFRMPDILSIGIGGGTIVRTEKSSDSESGLIVTVGPDSVGYELTKRGTLFGGDTLTATDVVVKLGRTQWEGAQIEGIDEAICIQADEIMKTDIEDAIDRMKSSSAPVDVILVGGGSILVPEELEGVARIIRPEYYGAANAIGAALGEVSGETERIYSLDELTYDEVKEDARSYAVEQAVRAGADRETVQIVFTEDIPLAYLPGNALLVKVKAAGRL</sequence>
<name>A0ABW5SI50_9BACL</name>
<dbReference type="Pfam" id="PF05378">
    <property type="entry name" value="Hydant_A_N"/>
    <property type="match status" value="1"/>
</dbReference>
<dbReference type="SUPFAM" id="SSF53067">
    <property type="entry name" value="Actin-like ATPase domain"/>
    <property type="match status" value="1"/>
</dbReference>
<dbReference type="Proteomes" id="UP001597540">
    <property type="component" value="Unassembled WGS sequence"/>
</dbReference>
<evidence type="ECO:0000313" key="3">
    <source>
        <dbReference type="EMBL" id="MFD2699060.1"/>
    </source>
</evidence>
<proteinExistence type="predicted"/>
<accession>A0ABW5SI50</accession>
<feature type="domain" description="Hydantoinase A/oxoprolinase" evidence="1">
    <location>
        <begin position="206"/>
        <end position="384"/>
    </location>
</feature>
<comment type="caution">
    <text evidence="3">The sequence shown here is derived from an EMBL/GenBank/DDBJ whole genome shotgun (WGS) entry which is preliminary data.</text>
</comment>
<dbReference type="InterPro" id="IPR008040">
    <property type="entry name" value="Hydant_A_N"/>
</dbReference>
<reference evidence="4" key="1">
    <citation type="journal article" date="2019" name="Int. J. Syst. Evol. Microbiol.">
        <title>The Global Catalogue of Microorganisms (GCM) 10K type strain sequencing project: providing services to taxonomists for standard genome sequencing and annotation.</title>
        <authorList>
            <consortium name="The Broad Institute Genomics Platform"/>
            <consortium name="The Broad Institute Genome Sequencing Center for Infectious Disease"/>
            <person name="Wu L."/>
            <person name="Ma J."/>
        </authorList>
    </citation>
    <scope>NUCLEOTIDE SEQUENCE [LARGE SCALE GENOMIC DNA]</scope>
    <source>
        <strain evidence="4">KCTC 33849</strain>
    </source>
</reference>
<gene>
    <name evidence="3" type="ORF">ACFSVM_01135</name>
</gene>
<dbReference type="EMBL" id="JBHUMJ010000002">
    <property type="protein sequence ID" value="MFD2699060.1"/>
    <property type="molecule type" value="Genomic_DNA"/>
</dbReference>